<dbReference type="GO" id="GO:0005524">
    <property type="term" value="F:ATP binding"/>
    <property type="evidence" value="ECO:0007669"/>
    <property type="project" value="UniProtKB-KW"/>
</dbReference>
<keyword evidence="8 12" id="KW-0648">Protein biosynthesis</keyword>
<evidence type="ECO:0000256" key="12">
    <source>
        <dbReference type="RuleBase" id="RU363039"/>
    </source>
</evidence>
<dbReference type="GO" id="GO:0004825">
    <property type="term" value="F:methionine-tRNA ligase activity"/>
    <property type="evidence" value="ECO:0007669"/>
    <property type="project" value="UniProtKB-EC"/>
</dbReference>
<dbReference type="InterPro" id="IPR001412">
    <property type="entry name" value="aa-tRNA-synth_I_CS"/>
</dbReference>
<evidence type="ECO:0000259" key="13">
    <source>
        <dbReference type="Pfam" id="PF09334"/>
    </source>
</evidence>
<evidence type="ECO:0000256" key="10">
    <source>
        <dbReference type="ARBA" id="ARBA00030904"/>
    </source>
</evidence>
<sequence>MSKKAKTQSVPIAPVATVVLLADRGQSTDSLKLFLALNATATPFSVTSDVPASISSNASFLSGALLALTSSESVLFEPNTAVRYLLSKQADFSDSVTSFWSEWEASLSPAVKVSKGSLSPEVEQKLQQLEAALADGLKPSPALNIILYASLHSLVGTLSKAKAKFPKISAWLVQLQAEQAFSKGVKSWERQTGAPKQVSNHSSQPVDLPTPKVDGKVVIELKHHDEKILPKDGQRNILITSALPYVNNVPHLGNIIGSVLSADVYARFCRLRGYNTLYICGTDEHGTATETKALEEGVSCQELCDKYHALHRQSYEWFNVDFNFFGRTTTKEQMQVTQDVYLKLEKHGHTFEDTITQLYCEKHNSFLADRFVEGTCPLCGYEDARGDQCDKCGKLLNPTELIKPRCKLDGASPVPRESKHIFLNLTDAQPNLEKWIEKSSVEGAWSPNTITITKAWLKEGLKPRCITRDLKWGVPVPKDGYENKVFYVWFDAPIGYPSITANYSKDWEKWWKNPKDIQLYQFMGKDNVPFHTVLFPSSLIGTGEPWTLLHHLSTTEYLQYEGEKFSKSRNVGVFGINARDSGISADVFRYYLLSNRPESSDSNFTWDAFAACNNNELLANIGNFVNRVVKFLNAKYDGVIPQYTVDGPAEMKFVEDVNALLAQYVKHLEEVQLRAALKVVMDIGARGNLYLQENKIDNKLFATSRDRCDTVIASAANLAYLLSALIYPYMPGSSASILKQLNLPTRRIVESWTAKDILAGHVVGGAEYLFSIIEQKKVDELR</sequence>
<dbReference type="Gene3D" id="3.40.30.10">
    <property type="entry name" value="Glutaredoxin"/>
    <property type="match status" value="1"/>
</dbReference>
<evidence type="ECO:0000313" key="15">
    <source>
        <dbReference type="EMBL" id="KAJ3047254.1"/>
    </source>
</evidence>
<keyword evidence="7 12" id="KW-0067">ATP-binding</keyword>
<protein>
    <recommendedName>
        <fullName evidence="3">methionine--tRNA ligase</fullName>
        <ecNumber evidence="3">6.1.1.10</ecNumber>
    </recommendedName>
    <alternativeName>
        <fullName evidence="10">Methionyl-tRNA synthetase</fullName>
    </alternativeName>
</protein>
<evidence type="ECO:0000313" key="16">
    <source>
        <dbReference type="Proteomes" id="UP001212841"/>
    </source>
</evidence>
<dbReference type="Gene3D" id="2.20.28.20">
    <property type="entry name" value="Methionyl-tRNA synthetase, Zn-domain"/>
    <property type="match status" value="1"/>
</dbReference>
<gene>
    <name evidence="15" type="ORF">HK097_011704</name>
</gene>
<keyword evidence="16" id="KW-1185">Reference proteome</keyword>
<dbReference type="PROSITE" id="PS00178">
    <property type="entry name" value="AA_TRNA_LIGASE_I"/>
    <property type="match status" value="1"/>
</dbReference>
<dbReference type="FunFam" id="2.20.28.20:FF:000001">
    <property type="entry name" value="Methionine--tRNA ligase"/>
    <property type="match status" value="1"/>
</dbReference>
<dbReference type="SUPFAM" id="SSF57770">
    <property type="entry name" value="Methionyl-tRNA synthetase (MetRS), Zn-domain"/>
    <property type="match status" value="1"/>
</dbReference>
<comment type="subcellular location">
    <subcellularLocation>
        <location evidence="1">Cytoplasm</location>
    </subcellularLocation>
</comment>
<dbReference type="GO" id="GO:0017102">
    <property type="term" value="C:methionyl glutamyl tRNA synthetase complex"/>
    <property type="evidence" value="ECO:0007669"/>
    <property type="project" value="UniProtKB-ARBA"/>
</dbReference>
<evidence type="ECO:0000256" key="1">
    <source>
        <dbReference type="ARBA" id="ARBA00004496"/>
    </source>
</evidence>
<dbReference type="GO" id="GO:0005829">
    <property type="term" value="C:cytosol"/>
    <property type="evidence" value="ECO:0007669"/>
    <property type="project" value="TreeGrafter"/>
</dbReference>
<dbReference type="InterPro" id="IPR015413">
    <property type="entry name" value="Methionyl/Leucyl_tRNA_Synth"/>
</dbReference>
<dbReference type="GO" id="GO:0036464">
    <property type="term" value="C:cytoplasmic ribonucleoprotein granule"/>
    <property type="evidence" value="ECO:0007669"/>
    <property type="project" value="UniProtKB-ARBA"/>
</dbReference>
<dbReference type="NCBIfam" id="TIGR00398">
    <property type="entry name" value="metG"/>
    <property type="match status" value="1"/>
</dbReference>
<dbReference type="EC" id="6.1.1.10" evidence="3"/>
<dbReference type="EMBL" id="JADGJD010000998">
    <property type="protein sequence ID" value="KAJ3047254.1"/>
    <property type="molecule type" value="Genomic_DNA"/>
</dbReference>
<proteinExistence type="inferred from homology"/>
<dbReference type="NCBIfam" id="NF001100">
    <property type="entry name" value="PRK00133.1"/>
    <property type="match status" value="1"/>
</dbReference>
<feature type="domain" description="Methionyl-tRNA synthetase anticodon-binding" evidence="14">
    <location>
        <begin position="640"/>
        <end position="780"/>
    </location>
</feature>
<evidence type="ECO:0000256" key="11">
    <source>
        <dbReference type="ARBA" id="ARBA00047364"/>
    </source>
</evidence>
<dbReference type="GO" id="GO:0017101">
    <property type="term" value="C:aminoacyl-tRNA synthetase multienzyme complex"/>
    <property type="evidence" value="ECO:0007669"/>
    <property type="project" value="TreeGrafter"/>
</dbReference>
<dbReference type="PANTHER" id="PTHR45765:SF1">
    <property type="entry name" value="METHIONINE--TRNA LIGASE, CYTOPLASMIC"/>
    <property type="match status" value="1"/>
</dbReference>
<keyword evidence="4" id="KW-0963">Cytoplasm</keyword>
<comment type="caution">
    <text evidence="15">The sequence shown here is derived from an EMBL/GenBank/DDBJ whole genome shotgun (WGS) entry which is preliminary data.</text>
</comment>
<dbReference type="InterPro" id="IPR014729">
    <property type="entry name" value="Rossmann-like_a/b/a_fold"/>
</dbReference>
<dbReference type="Gene3D" id="1.20.1050.10">
    <property type="match status" value="1"/>
</dbReference>
<keyword evidence="5 12" id="KW-0436">Ligase</keyword>
<evidence type="ECO:0000256" key="3">
    <source>
        <dbReference type="ARBA" id="ARBA00012838"/>
    </source>
</evidence>
<organism evidence="15 16">
    <name type="scientific">Rhizophlyctis rosea</name>
    <dbReference type="NCBI Taxonomy" id="64517"/>
    <lineage>
        <taxon>Eukaryota</taxon>
        <taxon>Fungi</taxon>
        <taxon>Fungi incertae sedis</taxon>
        <taxon>Chytridiomycota</taxon>
        <taxon>Chytridiomycota incertae sedis</taxon>
        <taxon>Chytridiomycetes</taxon>
        <taxon>Rhizophlyctidales</taxon>
        <taxon>Rhizophlyctidaceae</taxon>
        <taxon>Rhizophlyctis</taxon>
    </lineage>
</organism>
<dbReference type="InterPro" id="IPR041872">
    <property type="entry name" value="Anticodon_Met"/>
</dbReference>
<dbReference type="InterPro" id="IPR029038">
    <property type="entry name" value="MetRS_Zn"/>
</dbReference>
<evidence type="ECO:0000256" key="5">
    <source>
        <dbReference type="ARBA" id="ARBA00022598"/>
    </source>
</evidence>
<dbReference type="InterPro" id="IPR009080">
    <property type="entry name" value="tRNAsynth_Ia_anticodon-bd"/>
</dbReference>
<reference evidence="15" key="1">
    <citation type="submission" date="2020-05" db="EMBL/GenBank/DDBJ databases">
        <title>Phylogenomic resolution of chytrid fungi.</title>
        <authorList>
            <person name="Stajich J.E."/>
            <person name="Amses K."/>
            <person name="Simmons R."/>
            <person name="Seto K."/>
            <person name="Myers J."/>
            <person name="Bonds A."/>
            <person name="Quandt C.A."/>
            <person name="Barry K."/>
            <person name="Liu P."/>
            <person name="Grigoriev I."/>
            <person name="Longcore J.E."/>
            <person name="James T.Y."/>
        </authorList>
    </citation>
    <scope>NUCLEOTIDE SEQUENCE</scope>
    <source>
        <strain evidence="15">JEL0318</strain>
    </source>
</reference>
<evidence type="ECO:0000256" key="9">
    <source>
        <dbReference type="ARBA" id="ARBA00023146"/>
    </source>
</evidence>
<dbReference type="Gene3D" id="3.40.50.620">
    <property type="entry name" value="HUPs"/>
    <property type="match status" value="1"/>
</dbReference>
<evidence type="ECO:0000259" key="14">
    <source>
        <dbReference type="Pfam" id="PF19303"/>
    </source>
</evidence>
<dbReference type="Proteomes" id="UP001212841">
    <property type="component" value="Unassembled WGS sequence"/>
</dbReference>
<evidence type="ECO:0000256" key="6">
    <source>
        <dbReference type="ARBA" id="ARBA00022741"/>
    </source>
</evidence>
<feature type="domain" description="Methionyl/Leucyl tRNA synthetase" evidence="13">
    <location>
        <begin position="237"/>
        <end position="628"/>
    </location>
</feature>
<dbReference type="InterPro" id="IPR033911">
    <property type="entry name" value="MetRS_core"/>
</dbReference>
<dbReference type="FunFam" id="1.10.730.10:FF:000037">
    <property type="entry name" value="Methionyl-tRNA synthetase"/>
    <property type="match status" value="1"/>
</dbReference>
<dbReference type="CDD" id="cd07957">
    <property type="entry name" value="Anticodon_Ia_Met"/>
    <property type="match status" value="1"/>
</dbReference>
<dbReference type="GO" id="GO:0006431">
    <property type="term" value="P:methionyl-tRNA aminoacylation"/>
    <property type="evidence" value="ECO:0007669"/>
    <property type="project" value="InterPro"/>
</dbReference>
<keyword evidence="6 12" id="KW-0547">Nucleotide-binding</keyword>
<keyword evidence="9 12" id="KW-0030">Aminoacyl-tRNA synthetase</keyword>
<dbReference type="Pfam" id="PF09334">
    <property type="entry name" value="tRNA-synt_1g"/>
    <property type="match status" value="1"/>
</dbReference>
<dbReference type="PRINTS" id="PR01041">
    <property type="entry name" value="TRNASYNTHMET"/>
</dbReference>
<name>A0AAD5S608_9FUNG</name>
<dbReference type="InterPro" id="IPR014758">
    <property type="entry name" value="Met-tRNA_synth"/>
</dbReference>
<evidence type="ECO:0000256" key="4">
    <source>
        <dbReference type="ARBA" id="ARBA00022490"/>
    </source>
</evidence>
<evidence type="ECO:0000256" key="7">
    <source>
        <dbReference type="ARBA" id="ARBA00022840"/>
    </source>
</evidence>
<dbReference type="SUPFAM" id="SSF47323">
    <property type="entry name" value="Anticodon-binding domain of a subclass of class I aminoacyl-tRNA synthetases"/>
    <property type="match status" value="1"/>
</dbReference>
<feature type="non-terminal residue" evidence="15">
    <location>
        <position position="1"/>
    </location>
</feature>
<accession>A0AAD5S608</accession>
<evidence type="ECO:0000256" key="8">
    <source>
        <dbReference type="ARBA" id="ARBA00022917"/>
    </source>
</evidence>
<dbReference type="Gene3D" id="1.10.730.10">
    <property type="entry name" value="Isoleucyl-tRNA Synthetase, Domain 1"/>
    <property type="match status" value="1"/>
</dbReference>
<dbReference type="CDD" id="cd00814">
    <property type="entry name" value="MetRS_core"/>
    <property type="match status" value="1"/>
</dbReference>
<dbReference type="Pfam" id="PF19303">
    <property type="entry name" value="Anticodon_3"/>
    <property type="match status" value="1"/>
</dbReference>
<dbReference type="SUPFAM" id="SSF52374">
    <property type="entry name" value="Nucleotidylyl transferase"/>
    <property type="match status" value="1"/>
</dbReference>
<dbReference type="PANTHER" id="PTHR45765">
    <property type="entry name" value="METHIONINE--TRNA LIGASE"/>
    <property type="match status" value="1"/>
</dbReference>
<dbReference type="AlphaFoldDB" id="A0AAD5S608"/>
<comment type="catalytic activity">
    <reaction evidence="11">
        <text>tRNA(Met) + L-methionine + ATP = L-methionyl-tRNA(Met) + AMP + diphosphate</text>
        <dbReference type="Rhea" id="RHEA:13481"/>
        <dbReference type="Rhea" id="RHEA-COMP:9667"/>
        <dbReference type="Rhea" id="RHEA-COMP:9698"/>
        <dbReference type="ChEBI" id="CHEBI:30616"/>
        <dbReference type="ChEBI" id="CHEBI:33019"/>
        <dbReference type="ChEBI" id="CHEBI:57844"/>
        <dbReference type="ChEBI" id="CHEBI:78442"/>
        <dbReference type="ChEBI" id="CHEBI:78530"/>
        <dbReference type="ChEBI" id="CHEBI:456215"/>
        <dbReference type="EC" id="6.1.1.10"/>
    </reaction>
</comment>
<comment type="similarity">
    <text evidence="2 12">Belongs to the class-I aminoacyl-tRNA synthetase family.</text>
</comment>
<dbReference type="HAMAP" id="MF_00098">
    <property type="entry name" value="Met_tRNA_synth_type1"/>
    <property type="match status" value="1"/>
</dbReference>
<evidence type="ECO:0000256" key="2">
    <source>
        <dbReference type="ARBA" id="ARBA00005594"/>
    </source>
</evidence>
<dbReference type="InterPro" id="IPR023458">
    <property type="entry name" value="Met-tRNA_ligase_1"/>
</dbReference>